<keyword evidence="5" id="KW-0808">Transferase</keyword>
<evidence type="ECO:0000259" key="4">
    <source>
        <dbReference type="Pfam" id="PF21302"/>
    </source>
</evidence>
<proteinExistence type="predicted"/>
<organism evidence="5 6">
    <name type="scientific">Lapidilactobacillus dextrinicus DSM 20335</name>
    <dbReference type="NCBI Taxonomy" id="1423738"/>
    <lineage>
        <taxon>Bacteria</taxon>
        <taxon>Bacillati</taxon>
        <taxon>Bacillota</taxon>
        <taxon>Bacilli</taxon>
        <taxon>Lactobacillales</taxon>
        <taxon>Lactobacillaceae</taxon>
        <taxon>Lapidilactobacillus</taxon>
    </lineage>
</organism>
<sequence length="284" mass="32161">MTIKKITQGANFLATYPQVFRCPICHQAMTAEQTSLICPDHHQFDLSKKGTLYFLQKQIKTEYTTEMLAARGRMIQRGIFKPMLDLISEWLPADNQLTIDVGCGEGGLLTQLAQRGLNGPKIGFDISKDGIYLASQQQVSNTFWCVADLTNLPFADHSTSTILNIFSPSHYREFARVLTTDGTFIKVIPGPNYLHELRQAFFNGADKENYSNEPVMKHLGEVATILKQQELNYQFELTNNEAFTDLLQMSPLEWQAPLEQVEALKNNPFSHISINLQIVQCQLK</sequence>
<feature type="binding site" evidence="2">
    <location>
        <position position="193"/>
    </location>
    <ligand>
        <name>S-adenosyl-L-methionine</name>
        <dbReference type="ChEBI" id="CHEBI:59789"/>
    </ligand>
</feature>
<comment type="caution">
    <text evidence="5">The sequence shown here is derived from an EMBL/GenBank/DDBJ whole genome shotgun (WGS) entry which is preliminary data.</text>
</comment>
<feature type="domain" description="Methyltransferase" evidence="3">
    <location>
        <begin position="98"/>
        <end position="190"/>
    </location>
</feature>
<protein>
    <submittedName>
        <fullName evidence="5">SAM-dependent methyltransferase</fullName>
    </submittedName>
</protein>
<evidence type="ECO:0000313" key="5">
    <source>
        <dbReference type="EMBL" id="KRM79988.1"/>
    </source>
</evidence>
<dbReference type="PANTHER" id="PTHR43460:SF1">
    <property type="entry name" value="METHYLTRANSFERASE TYPE 11 DOMAIN-CONTAINING PROTEIN"/>
    <property type="match status" value="1"/>
</dbReference>
<dbReference type="Pfam" id="PF13847">
    <property type="entry name" value="Methyltransf_31"/>
    <property type="match status" value="1"/>
</dbReference>
<dbReference type="RefSeq" id="WP_057754099.1">
    <property type="nucleotide sequence ID" value="NZ_AYYK01000001.1"/>
</dbReference>
<dbReference type="OrthoDB" id="5522265at2"/>
<feature type="binding site" evidence="1">
    <location>
        <position position="25"/>
    </location>
    <ligand>
        <name>Zn(2+)</name>
        <dbReference type="ChEBI" id="CHEBI:29105"/>
    </ligand>
</feature>
<dbReference type="InterPro" id="IPR052939">
    <property type="entry name" value="23S_rRNA_MeTrnsfrase_RlmA"/>
</dbReference>
<evidence type="ECO:0000313" key="6">
    <source>
        <dbReference type="Proteomes" id="UP000051813"/>
    </source>
</evidence>
<reference evidence="5 6" key="1">
    <citation type="journal article" date="2015" name="Genome Announc.">
        <title>Expanding the biotechnology potential of lactobacilli through comparative genomics of 213 strains and associated genera.</title>
        <authorList>
            <person name="Sun Z."/>
            <person name="Harris H.M."/>
            <person name="McCann A."/>
            <person name="Guo C."/>
            <person name="Argimon S."/>
            <person name="Zhang W."/>
            <person name="Yang X."/>
            <person name="Jeffery I.B."/>
            <person name="Cooney J.C."/>
            <person name="Kagawa T.F."/>
            <person name="Liu W."/>
            <person name="Song Y."/>
            <person name="Salvetti E."/>
            <person name="Wrobel A."/>
            <person name="Rasinkangas P."/>
            <person name="Parkhill J."/>
            <person name="Rea M.C."/>
            <person name="O'Sullivan O."/>
            <person name="Ritari J."/>
            <person name="Douillard F.P."/>
            <person name="Paul Ross R."/>
            <person name="Yang R."/>
            <person name="Briner A.E."/>
            <person name="Felis G.E."/>
            <person name="de Vos W.M."/>
            <person name="Barrangou R."/>
            <person name="Klaenhammer T.R."/>
            <person name="Caufield P.W."/>
            <person name="Cui Y."/>
            <person name="Zhang H."/>
            <person name="O'Toole P.W."/>
        </authorList>
    </citation>
    <scope>NUCLEOTIDE SEQUENCE [LARGE SCALE GENOMIC DNA]</scope>
    <source>
        <strain evidence="5 6">DSM 20335</strain>
    </source>
</reference>
<dbReference type="Pfam" id="PF21302">
    <property type="entry name" value="Zn_ribbon_RlmA"/>
    <property type="match status" value="1"/>
</dbReference>
<feature type="binding site" evidence="2">
    <location>
        <position position="80"/>
    </location>
    <ligand>
        <name>S-adenosyl-L-methionine</name>
        <dbReference type="ChEBI" id="CHEBI:59789"/>
    </ligand>
</feature>
<dbReference type="CDD" id="cd02440">
    <property type="entry name" value="AdoMet_MTases"/>
    <property type="match status" value="1"/>
</dbReference>
<dbReference type="Gene3D" id="3.40.50.150">
    <property type="entry name" value="Vaccinia Virus protein VP39"/>
    <property type="match status" value="1"/>
</dbReference>
<evidence type="ECO:0000256" key="2">
    <source>
        <dbReference type="PIRSR" id="PIRSR018249-2"/>
    </source>
</evidence>
<dbReference type="EMBL" id="AYYK01000001">
    <property type="protein sequence ID" value="KRM79988.1"/>
    <property type="molecule type" value="Genomic_DNA"/>
</dbReference>
<evidence type="ECO:0000256" key="1">
    <source>
        <dbReference type="PIRSR" id="PIRSR018249-1"/>
    </source>
</evidence>
<feature type="domain" description="23S rRNA (guanine(745)-N(1))-methyltransferase N-terminal" evidence="4">
    <location>
        <begin position="20"/>
        <end position="55"/>
    </location>
</feature>
<keyword evidence="2" id="KW-0949">S-adenosyl-L-methionine</keyword>
<dbReference type="GO" id="GO:0008168">
    <property type="term" value="F:methyltransferase activity"/>
    <property type="evidence" value="ECO:0007669"/>
    <property type="project" value="UniProtKB-KW"/>
</dbReference>
<keyword evidence="6" id="KW-1185">Reference proteome</keyword>
<keyword evidence="1" id="KW-0479">Metal-binding</keyword>
<dbReference type="GO" id="GO:0032259">
    <property type="term" value="P:methylation"/>
    <property type="evidence" value="ECO:0007669"/>
    <property type="project" value="UniProtKB-KW"/>
</dbReference>
<accession>A0A0R2BQ02</accession>
<keyword evidence="5" id="KW-0489">Methyltransferase</keyword>
<dbReference type="AlphaFoldDB" id="A0A0R2BQ02"/>
<dbReference type="GO" id="GO:0046872">
    <property type="term" value="F:metal ion binding"/>
    <property type="evidence" value="ECO:0007669"/>
    <property type="project" value="UniProtKB-KW"/>
</dbReference>
<keyword evidence="1" id="KW-0862">Zinc</keyword>
<feature type="binding site" evidence="1">
    <location>
        <position position="38"/>
    </location>
    <ligand>
        <name>Zn(2+)</name>
        <dbReference type="ChEBI" id="CHEBI:29105"/>
    </ligand>
</feature>
<gene>
    <name evidence="5" type="ORF">FC84_GL000691</name>
</gene>
<feature type="binding site" evidence="1">
    <location>
        <position position="22"/>
    </location>
    <ligand>
        <name>Zn(2+)</name>
        <dbReference type="ChEBI" id="CHEBI:29105"/>
    </ligand>
</feature>
<feature type="binding site" evidence="1">
    <location>
        <position position="42"/>
    </location>
    <ligand>
        <name>Zn(2+)</name>
        <dbReference type="ChEBI" id="CHEBI:29105"/>
    </ligand>
</feature>
<name>A0A0R2BQ02_9LACO</name>
<dbReference type="Proteomes" id="UP000051813">
    <property type="component" value="Unassembled WGS sequence"/>
</dbReference>
<dbReference type="PANTHER" id="PTHR43460">
    <property type="entry name" value="METHYLTRANSFERASE"/>
    <property type="match status" value="1"/>
</dbReference>
<dbReference type="PIRSF" id="PIRSF018249">
    <property type="entry name" value="MyrA_prd"/>
    <property type="match status" value="1"/>
</dbReference>
<dbReference type="InterPro" id="IPR016718">
    <property type="entry name" value="rRNA_m1G-MeTrfase_A_prd"/>
</dbReference>
<dbReference type="InterPro" id="IPR025714">
    <property type="entry name" value="Methyltranfer_dom"/>
</dbReference>
<evidence type="ECO:0000259" key="3">
    <source>
        <dbReference type="Pfam" id="PF13847"/>
    </source>
</evidence>
<dbReference type="PATRIC" id="fig|1423738.3.peg.700"/>
<feature type="binding site" evidence="2">
    <location>
        <begin position="105"/>
        <end position="106"/>
    </location>
    <ligand>
        <name>S-adenosyl-L-methionine</name>
        <dbReference type="ChEBI" id="CHEBI:59789"/>
    </ligand>
</feature>
<dbReference type="STRING" id="1423738.FC84_GL000691"/>
<dbReference type="SUPFAM" id="SSF53335">
    <property type="entry name" value="S-adenosyl-L-methionine-dependent methyltransferases"/>
    <property type="match status" value="1"/>
</dbReference>
<dbReference type="InterPro" id="IPR029063">
    <property type="entry name" value="SAM-dependent_MTases_sf"/>
</dbReference>
<dbReference type="InterPro" id="IPR048647">
    <property type="entry name" value="RlmA_N"/>
</dbReference>